<gene>
    <name evidence="10" type="ORF">FHP25_33765</name>
</gene>
<dbReference type="Proteomes" id="UP000321638">
    <property type="component" value="Unassembled WGS sequence"/>
</dbReference>
<feature type="transmembrane region" description="Helical" evidence="9">
    <location>
        <begin position="258"/>
        <end position="278"/>
    </location>
</feature>
<evidence type="ECO:0000256" key="1">
    <source>
        <dbReference type="ARBA" id="ARBA00004651"/>
    </source>
</evidence>
<feature type="transmembrane region" description="Helical" evidence="9">
    <location>
        <begin position="136"/>
        <end position="160"/>
    </location>
</feature>
<feature type="transmembrane region" description="Helical" evidence="9">
    <location>
        <begin position="226"/>
        <end position="251"/>
    </location>
</feature>
<feature type="transmembrane region" description="Helical" evidence="9">
    <location>
        <begin position="40"/>
        <end position="58"/>
    </location>
</feature>
<feature type="transmembrane region" description="Helical" evidence="9">
    <location>
        <begin position="64"/>
        <end position="86"/>
    </location>
</feature>
<keyword evidence="2" id="KW-0813">Transport</keyword>
<feature type="transmembrane region" description="Helical" evidence="9">
    <location>
        <begin position="6"/>
        <end position="33"/>
    </location>
</feature>
<dbReference type="GO" id="GO:0005886">
    <property type="term" value="C:plasma membrane"/>
    <property type="evidence" value="ECO:0007669"/>
    <property type="project" value="UniProtKB-SubCell"/>
</dbReference>
<dbReference type="OrthoDB" id="9778908at2"/>
<evidence type="ECO:0000313" key="10">
    <source>
        <dbReference type="EMBL" id="TXL70622.1"/>
    </source>
</evidence>
<dbReference type="AlphaFoldDB" id="A0A5C8PA23"/>
<dbReference type="PANTHER" id="PTHR11795">
    <property type="entry name" value="BRANCHED-CHAIN AMINO ACID TRANSPORT SYSTEM PERMEASE PROTEIN LIVH"/>
    <property type="match status" value="1"/>
</dbReference>
<dbReference type="CDD" id="cd06582">
    <property type="entry name" value="TM_PBP1_LivH_like"/>
    <property type="match status" value="1"/>
</dbReference>
<evidence type="ECO:0000313" key="11">
    <source>
        <dbReference type="Proteomes" id="UP000321638"/>
    </source>
</evidence>
<keyword evidence="6 9" id="KW-1133">Transmembrane helix</keyword>
<evidence type="ECO:0000256" key="9">
    <source>
        <dbReference type="SAM" id="Phobius"/>
    </source>
</evidence>
<sequence>MFTFAILSQIALNGITLSAIYILVALGFTLIFGVMRIVNFAHGEFAMLGGFALSFFYVSLGLHFLVALPIAAVAVGAFSLVLERVVYRRFYQREMPGMIASLGVSIALMYGGVALWGTHQRSIPSAFSAVYTIGPIFVTAERVVVIGVCLVSLALFYLVLRFTRIGLAMRVVAEDRITAEAQGIDTVATYRFAFFISTAMAALAGGLIGQLFSLSPFMGLMPLVKAFIVVILGGLGGILGAAIGGLVLGLGESFVSTFYGASAAQFISFGLIIAILLFRPQGLVGRKEG</sequence>
<keyword evidence="11" id="KW-1185">Reference proteome</keyword>
<feature type="transmembrane region" description="Helical" evidence="9">
    <location>
        <begin position="98"/>
        <end position="116"/>
    </location>
</feature>
<name>A0A5C8PA23_9HYPH</name>
<reference evidence="10 11" key="1">
    <citation type="submission" date="2019-06" db="EMBL/GenBank/DDBJ databases">
        <title>New taxonomy in bacterial strain CC-CFT640, isolated from vineyard.</title>
        <authorList>
            <person name="Lin S.-Y."/>
            <person name="Tsai C.-F."/>
            <person name="Young C.-C."/>
        </authorList>
    </citation>
    <scope>NUCLEOTIDE SEQUENCE [LARGE SCALE GENOMIC DNA]</scope>
    <source>
        <strain evidence="10 11">CC-CFT640</strain>
    </source>
</reference>
<evidence type="ECO:0000256" key="4">
    <source>
        <dbReference type="ARBA" id="ARBA00022692"/>
    </source>
</evidence>
<evidence type="ECO:0000256" key="3">
    <source>
        <dbReference type="ARBA" id="ARBA00022475"/>
    </source>
</evidence>
<organism evidence="10 11">
    <name type="scientific">Vineibacter terrae</name>
    <dbReference type="NCBI Taxonomy" id="2586908"/>
    <lineage>
        <taxon>Bacteria</taxon>
        <taxon>Pseudomonadati</taxon>
        <taxon>Pseudomonadota</taxon>
        <taxon>Alphaproteobacteria</taxon>
        <taxon>Hyphomicrobiales</taxon>
        <taxon>Vineibacter</taxon>
    </lineage>
</organism>
<dbReference type="GO" id="GO:0022857">
    <property type="term" value="F:transmembrane transporter activity"/>
    <property type="evidence" value="ECO:0007669"/>
    <property type="project" value="InterPro"/>
</dbReference>
<dbReference type="PANTHER" id="PTHR11795:SF445">
    <property type="entry name" value="AMINO ACID ABC TRANSPORTER PERMEASE PROTEIN"/>
    <property type="match status" value="1"/>
</dbReference>
<keyword evidence="7 9" id="KW-0472">Membrane</keyword>
<protein>
    <submittedName>
        <fullName evidence="10">Branched-chain amino acid ABC transporter permease</fullName>
    </submittedName>
</protein>
<dbReference type="EMBL" id="VDUZ01000056">
    <property type="protein sequence ID" value="TXL70622.1"/>
    <property type="molecule type" value="Genomic_DNA"/>
</dbReference>
<dbReference type="Pfam" id="PF02653">
    <property type="entry name" value="BPD_transp_2"/>
    <property type="match status" value="1"/>
</dbReference>
<comment type="similarity">
    <text evidence="8">Belongs to the binding-protein-dependent transport system permease family. LivHM subfamily.</text>
</comment>
<comment type="caution">
    <text evidence="10">The sequence shown here is derived from an EMBL/GenBank/DDBJ whole genome shotgun (WGS) entry which is preliminary data.</text>
</comment>
<evidence type="ECO:0000256" key="6">
    <source>
        <dbReference type="ARBA" id="ARBA00022989"/>
    </source>
</evidence>
<evidence type="ECO:0000256" key="5">
    <source>
        <dbReference type="ARBA" id="ARBA00022970"/>
    </source>
</evidence>
<accession>A0A5C8PA23</accession>
<dbReference type="InterPro" id="IPR052157">
    <property type="entry name" value="BCAA_transport_permease"/>
</dbReference>
<comment type="subcellular location">
    <subcellularLocation>
        <location evidence="1">Cell membrane</location>
        <topology evidence="1">Multi-pass membrane protein</topology>
    </subcellularLocation>
</comment>
<dbReference type="InterPro" id="IPR001851">
    <property type="entry name" value="ABC_transp_permease"/>
</dbReference>
<evidence type="ECO:0000256" key="7">
    <source>
        <dbReference type="ARBA" id="ARBA00023136"/>
    </source>
</evidence>
<feature type="transmembrane region" description="Helical" evidence="9">
    <location>
        <begin position="192"/>
        <end position="214"/>
    </location>
</feature>
<keyword evidence="5" id="KW-0029">Amino-acid transport</keyword>
<evidence type="ECO:0000256" key="8">
    <source>
        <dbReference type="ARBA" id="ARBA00037998"/>
    </source>
</evidence>
<keyword evidence="4 9" id="KW-0812">Transmembrane</keyword>
<evidence type="ECO:0000256" key="2">
    <source>
        <dbReference type="ARBA" id="ARBA00022448"/>
    </source>
</evidence>
<dbReference type="RefSeq" id="WP_147851416.1">
    <property type="nucleotide sequence ID" value="NZ_DATAJT010000577.1"/>
</dbReference>
<dbReference type="GO" id="GO:0006865">
    <property type="term" value="P:amino acid transport"/>
    <property type="evidence" value="ECO:0007669"/>
    <property type="project" value="UniProtKB-KW"/>
</dbReference>
<proteinExistence type="inferred from homology"/>
<keyword evidence="3" id="KW-1003">Cell membrane</keyword>